<keyword evidence="5 6" id="KW-0472">Membrane</keyword>
<feature type="transmembrane region" description="Helical" evidence="8">
    <location>
        <begin position="41"/>
        <end position="62"/>
    </location>
</feature>
<evidence type="ECO:0000256" key="2">
    <source>
        <dbReference type="ARBA" id="ARBA00009457"/>
    </source>
</evidence>
<protein>
    <recommendedName>
        <fullName evidence="11">CDC50 family protein, LEM3 family</fullName>
    </recommendedName>
</protein>
<evidence type="ECO:0000256" key="8">
    <source>
        <dbReference type="SAM" id="Phobius"/>
    </source>
</evidence>
<dbReference type="OrthoDB" id="340608at2759"/>
<keyword evidence="3 8" id="KW-0812">Transmembrane</keyword>
<feature type="region of interest" description="Disordered" evidence="7">
    <location>
        <begin position="1"/>
        <end position="25"/>
    </location>
</feature>
<organism evidence="9 10">
    <name type="scientific">Ancylostoma ceylanicum</name>
    <dbReference type="NCBI Taxonomy" id="53326"/>
    <lineage>
        <taxon>Eukaryota</taxon>
        <taxon>Metazoa</taxon>
        <taxon>Ecdysozoa</taxon>
        <taxon>Nematoda</taxon>
        <taxon>Chromadorea</taxon>
        <taxon>Rhabditida</taxon>
        <taxon>Rhabditina</taxon>
        <taxon>Rhabditomorpha</taxon>
        <taxon>Strongyloidea</taxon>
        <taxon>Ancylostomatidae</taxon>
        <taxon>Ancylostomatinae</taxon>
        <taxon>Ancylostoma</taxon>
    </lineage>
</organism>
<comment type="subcellular location">
    <subcellularLocation>
        <location evidence="1">Membrane</location>
    </subcellularLocation>
</comment>
<sequence>MPDDIPKIPRFRGKRNQPKDSGWRQQRLPSYRPVITARNSLPFTVALGVIFIAIGIALRIAAESSVELVIKYTNCTTSSGNATEDMQVFSYPDGTAQCHLNFEITDNFTGDIKFYYGLREFYQNNRLYVDSRNDVQLLGKLDQVSGCKPLDRVPDSNFTYAPCGFVANSMFNDSFQLLFNGVHGGNVVVPFTTRDMIPDRVRKRKYRNPKPEGNETLCDAFADTVRPPWWQTDICKLGANVQGVGVGFENIDFMIWMQTAALPNFRKLYRILDREVDGFRDGLPNGMYTLVINYNYPATWKGAEKSFVIARESWMGPRKDFLVFTYIAVGVFLLLVSILFLGIHIRQRVLEKRAQT</sequence>
<dbReference type="GO" id="GO:0005794">
    <property type="term" value="C:Golgi apparatus"/>
    <property type="evidence" value="ECO:0007669"/>
    <property type="project" value="TreeGrafter"/>
</dbReference>
<dbReference type="Proteomes" id="UP000024635">
    <property type="component" value="Unassembled WGS sequence"/>
</dbReference>
<name>A0A016V080_9BILA</name>
<dbReference type="GO" id="GO:0005886">
    <property type="term" value="C:plasma membrane"/>
    <property type="evidence" value="ECO:0007669"/>
    <property type="project" value="TreeGrafter"/>
</dbReference>
<gene>
    <name evidence="9" type="primary">Acey_s0022.g627</name>
    <name evidence="9" type="synonym">Acey-F20C5.4</name>
    <name evidence="9" type="ORF">Y032_0022g627</name>
</gene>
<dbReference type="EMBL" id="JARK01001358">
    <property type="protein sequence ID" value="EYC20447.1"/>
    <property type="molecule type" value="Genomic_DNA"/>
</dbReference>
<dbReference type="InterPro" id="IPR005045">
    <property type="entry name" value="CDC50/LEM3_fam"/>
</dbReference>
<comment type="caution">
    <text evidence="9">The sequence shown here is derived from an EMBL/GenBank/DDBJ whole genome shotgun (WGS) entry which is preliminary data.</text>
</comment>
<evidence type="ECO:0000256" key="1">
    <source>
        <dbReference type="ARBA" id="ARBA00004370"/>
    </source>
</evidence>
<comment type="similarity">
    <text evidence="2 6">Belongs to the CDC50/LEM3 family.</text>
</comment>
<evidence type="ECO:0000313" key="10">
    <source>
        <dbReference type="Proteomes" id="UP000024635"/>
    </source>
</evidence>
<keyword evidence="10" id="KW-1185">Reference proteome</keyword>
<evidence type="ECO:0000256" key="6">
    <source>
        <dbReference type="PIRNR" id="PIRNR015840"/>
    </source>
</evidence>
<dbReference type="PANTHER" id="PTHR10926:SF23">
    <property type="entry name" value="CELL CYCLE CONTROL PROTEIN 50A"/>
    <property type="match status" value="1"/>
</dbReference>
<accession>A0A016V080</accession>
<evidence type="ECO:0000256" key="4">
    <source>
        <dbReference type="ARBA" id="ARBA00022989"/>
    </source>
</evidence>
<feature type="transmembrane region" description="Helical" evidence="8">
    <location>
        <begin position="321"/>
        <end position="343"/>
    </location>
</feature>
<dbReference type="PIRSF" id="PIRSF015840">
    <property type="entry name" value="DUF284_TM_euk"/>
    <property type="match status" value="1"/>
</dbReference>
<dbReference type="PANTHER" id="PTHR10926">
    <property type="entry name" value="CELL CYCLE CONTROL PROTEIN 50"/>
    <property type="match status" value="1"/>
</dbReference>
<keyword evidence="4 8" id="KW-1133">Transmembrane helix</keyword>
<evidence type="ECO:0000256" key="3">
    <source>
        <dbReference type="ARBA" id="ARBA00022692"/>
    </source>
</evidence>
<proteinExistence type="inferred from homology"/>
<dbReference type="STRING" id="53326.A0A016V080"/>
<evidence type="ECO:0008006" key="11">
    <source>
        <dbReference type="Google" id="ProtNLM"/>
    </source>
</evidence>
<evidence type="ECO:0000256" key="7">
    <source>
        <dbReference type="SAM" id="MobiDB-lite"/>
    </source>
</evidence>
<evidence type="ECO:0000256" key="5">
    <source>
        <dbReference type="ARBA" id="ARBA00023136"/>
    </source>
</evidence>
<dbReference type="Pfam" id="PF03381">
    <property type="entry name" value="CDC50"/>
    <property type="match status" value="1"/>
</dbReference>
<reference evidence="10" key="1">
    <citation type="journal article" date="2015" name="Nat. Genet.">
        <title>The genome and transcriptome of the zoonotic hookworm Ancylostoma ceylanicum identify infection-specific gene families.</title>
        <authorList>
            <person name="Schwarz E.M."/>
            <person name="Hu Y."/>
            <person name="Antoshechkin I."/>
            <person name="Miller M.M."/>
            <person name="Sternberg P.W."/>
            <person name="Aroian R.V."/>
        </authorList>
    </citation>
    <scope>NUCLEOTIDE SEQUENCE</scope>
    <source>
        <strain evidence="10">HY135</strain>
    </source>
</reference>
<dbReference type="AlphaFoldDB" id="A0A016V080"/>
<evidence type="ECO:0000313" key="9">
    <source>
        <dbReference type="EMBL" id="EYC20447.1"/>
    </source>
</evidence>
<dbReference type="GO" id="GO:0005783">
    <property type="term" value="C:endoplasmic reticulum"/>
    <property type="evidence" value="ECO:0007669"/>
    <property type="project" value="TreeGrafter"/>
</dbReference>